<dbReference type="RefSeq" id="WP_074703632.1">
    <property type="nucleotide sequence ID" value="NZ_FNKH01000003.1"/>
</dbReference>
<dbReference type="EMBL" id="FNKH01000003">
    <property type="protein sequence ID" value="SDR31265.1"/>
    <property type="molecule type" value="Genomic_DNA"/>
</dbReference>
<name>A0A1H1I0M7_9MICC</name>
<dbReference type="SUPFAM" id="SSF53850">
    <property type="entry name" value="Periplasmic binding protein-like II"/>
    <property type="match status" value="1"/>
</dbReference>
<dbReference type="Proteomes" id="UP000181917">
    <property type="component" value="Unassembled WGS sequence"/>
</dbReference>
<keyword evidence="3" id="KW-1185">Reference proteome</keyword>
<reference evidence="2 3" key="1">
    <citation type="submission" date="2016-10" db="EMBL/GenBank/DDBJ databases">
        <authorList>
            <person name="de Groot N.N."/>
        </authorList>
    </citation>
    <scope>NUCLEOTIDE SEQUENCE [LARGE SCALE GENOMIC DNA]</scope>
    <source>
        <strain evidence="2 3">DSM 20117</strain>
    </source>
</reference>
<dbReference type="Pfam" id="PF09084">
    <property type="entry name" value="NMT1"/>
    <property type="match status" value="1"/>
</dbReference>
<dbReference type="Gene3D" id="3.40.190.10">
    <property type="entry name" value="Periplasmic binding protein-like II"/>
    <property type="match status" value="2"/>
</dbReference>
<protein>
    <submittedName>
        <fullName evidence="2">NitT/TauT family transport system substrate-binding protein</fullName>
    </submittedName>
</protein>
<feature type="domain" description="SsuA/THI5-like" evidence="1">
    <location>
        <begin position="9"/>
        <end position="217"/>
    </location>
</feature>
<evidence type="ECO:0000259" key="1">
    <source>
        <dbReference type="Pfam" id="PF09084"/>
    </source>
</evidence>
<dbReference type="STRING" id="37928.SAMN04489742_4887"/>
<gene>
    <name evidence="2" type="ORF">SAMN04489742_4887</name>
</gene>
<organism evidence="2 3">
    <name type="scientific">Crystallibacter crystallopoietes</name>
    <dbReference type="NCBI Taxonomy" id="37928"/>
    <lineage>
        <taxon>Bacteria</taxon>
        <taxon>Bacillati</taxon>
        <taxon>Actinomycetota</taxon>
        <taxon>Actinomycetes</taxon>
        <taxon>Micrococcales</taxon>
        <taxon>Micrococcaceae</taxon>
        <taxon>Crystallibacter</taxon>
    </lineage>
</organism>
<evidence type="ECO:0000313" key="3">
    <source>
        <dbReference type="Proteomes" id="UP000181917"/>
    </source>
</evidence>
<proteinExistence type="predicted"/>
<dbReference type="AlphaFoldDB" id="A0A1H1I0M7"/>
<dbReference type="PANTHER" id="PTHR30024">
    <property type="entry name" value="ALIPHATIC SULFONATES-BINDING PROTEIN-RELATED"/>
    <property type="match status" value="1"/>
</dbReference>
<sequence>MALAGFRGPYHVAMEKGYFEDEGINIEEVIAGSGGGTTVRSVLAGDLAFGEVATSALVESQDAGSTLVAVGGGSQQVGEVVWVAPQNSSLESIEDLAGKNVGYTNPGSVTESALAIALDRAGVDASTLEQRATGGVSEGLTAMEGGAVDATIHSDPLYAAQDDKYKLLWRSTDYITNYQQTIIVTSPTLVEEDPELVTSFLTARARALEFMETNPEESAKIWSEKGEVPLDAAQQTMKSLLEVEQWNVGFNPDGLATAQEGMRAAGLLEGNEAIDWSTYINQDFLPEGIERVELP</sequence>
<dbReference type="InterPro" id="IPR015168">
    <property type="entry name" value="SsuA/THI5"/>
</dbReference>
<accession>A0A1H1I0M7</accession>
<evidence type="ECO:0000313" key="2">
    <source>
        <dbReference type="EMBL" id="SDR31265.1"/>
    </source>
</evidence>